<dbReference type="OrthoDB" id="3067694at2759"/>
<reference evidence="2 3" key="1">
    <citation type="journal article" date="2019" name="Nat. Ecol. Evol.">
        <title>Megaphylogeny resolves global patterns of mushroom evolution.</title>
        <authorList>
            <person name="Varga T."/>
            <person name="Krizsan K."/>
            <person name="Foldi C."/>
            <person name="Dima B."/>
            <person name="Sanchez-Garcia M."/>
            <person name="Sanchez-Ramirez S."/>
            <person name="Szollosi G.J."/>
            <person name="Szarkandi J.G."/>
            <person name="Papp V."/>
            <person name="Albert L."/>
            <person name="Andreopoulos W."/>
            <person name="Angelini C."/>
            <person name="Antonin V."/>
            <person name="Barry K.W."/>
            <person name="Bougher N.L."/>
            <person name="Buchanan P."/>
            <person name="Buyck B."/>
            <person name="Bense V."/>
            <person name="Catcheside P."/>
            <person name="Chovatia M."/>
            <person name="Cooper J."/>
            <person name="Damon W."/>
            <person name="Desjardin D."/>
            <person name="Finy P."/>
            <person name="Geml J."/>
            <person name="Haridas S."/>
            <person name="Hughes K."/>
            <person name="Justo A."/>
            <person name="Karasinski D."/>
            <person name="Kautmanova I."/>
            <person name="Kiss B."/>
            <person name="Kocsube S."/>
            <person name="Kotiranta H."/>
            <person name="LaButti K.M."/>
            <person name="Lechner B.E."/>
            <person name="Liimatainen K."/>
            <person name="Lipzen A."/>
            <person name="Lukacs Z."/>
            <person name="Mihaltcheva S."/>
            <person name="Morgado L.N."/>
            <person name="Niskanen T."/>
            <person name="Noordeloos M.E."/>
            <person name="Ohm R.A."/>
            <person name="Ortiz-Santana B."/>
            <person name="Ovrebo C."/>
            <person name="Racz N."/>
            <person name="Riley R."/>
            <person name="Savchenko A."/>
            <person name="Shiryaev A."/>
            <person name="Soop K."/>
            <person name="Spirin V."/>
            <person name="Szebenyi C."/>
            <person name="Tomsovsky M."/>
            <person name="Tulloss R.E."/>
            <person name="Uehling J."/>
            <person name="Grigoriev I.V."/>
            <person name="Vagvolgyi C."/>
            <person name="Papp T."/>
            <person name="Martin F.M."/>
            <person name="Miettinen O."/>
            <person name="Hibbett D.S."/>
            <person name="Nagy L.G."/>
        </authorList>
    </citation>
    <scope>NUCLEOTIDE SEQUENCE [LARGE SCALE GENOMIC DNA]</scope>
    <source>
        <strain evidence="2 3">FP101781</strain>
    </source>
</reference>
<feature type="compositionally biased region" description="Basic and acidic residues" evidence="1">
    <location>
        <begin position="46"/>
        <end position="55"/>
    </location>
</feature>
<evidence type="ECO:0000256" key="1">
    <source>
        <dbReference type="SAM" id="MobiDB-lite"/>
    </source>
</evidence>
<gene>
    <name evidence="2" type="ORF">FA13DRAFT_1646929</name>
</gene>
<dbReference type="STRING" id="71717.A0A4Y7SD32"/>
<name>A0A4Y7SD32_COPMI</name>
<sequence>MNHKRVSGILHSQEYERTVGFICMAFGHKKLAAQLFRDSLQFSTRSRSETNDRPRAQSTSPSKTSKLDSNIRSPATSMKSSSRAVSLQEGYSLSFEEPVPAYDAREFSVDFNKDLGNLKSFPPWEGKIPVDSFVVVAYTVSVYWNDSKGWSVSFNLKWVMVLGTPS</sequence>
<evidence type="ECO:0000313" key="3">
    <source>
        <dbReference type="Proteomes" id="UP000298030"/>
    </source>
</evidence>
<feature type="region of interest" description="Disordered" evidence="1">
    <location>
        <begin position="44"/>
        <end position="84"/>
    </location>
</feature>
<keyword evidence="3" id="KW-1185">Reference proteome</keyword>
<dbReference type="EMBL" id="QPFP01000193">
    <property type="protein sequence ID" value="TEB19405.1"/>
    <property type="molecule type" value="Genomic_DNA"/>
</dbReference>
<evidence type="ECO:0000313" key="2">
    <source>
        <dbReference type="EMBL" id="TEB19405.1"/>
    </source>
</evidence>
<comment type="caution">
    <text evidence="2">The sequence shown here is derived from an EMBL/GenBank/DDBJ whole genome shotgun (WGS) entry which is preliminary data.</text>
</comment>
<dbReference type="AlphaFoldDB" id="A0A4Y7SD32"/>
<accession>A0A4Y7SD32</accession>
<dbReference type="Proteomes" id="UP000298030">
    <property type="component" value="Unassembled WGS sequence"/>
</dbReference>
<protein>
    <submittedName>
        <fullName evidence="2">Uncharacterized protein</fullName>
    </submittedName>
</protein>
<organism evidence="2 3">
    <name type="scientific">Coprinellus micaceus</name>
    <name type="common">Glistening ink-cap mushroom</name>
    <name type="synonym">Coprinus micaceus</name>
    <dbReference type="NCBI Taxonomy" id="71717"/>
    <lineage>
        <taxon>Eukaryota</taxon>
        <taxon>Fungi</taxon>
        <taxon>Dikarya</taxon>
        <taxon>Basidiomycota</taxon>
        <taxon>Agaricomycotina</taxon>
        <taxon>Agaricomycetes</taxon>
        <taxon>Agaricomycetidae</taxon>
        <taxon>Agaricales</taxon>
        <taxon>Agaricineae</taxon>
        <taxon>Psathyrellaceae</taxon>
        <taxon>Coprinellus</taxon>
    </lineage>
</organism>
<feature type="compositionally biased region" description="Polar residues" evidence="1">
    <location>
        <begin position="56"/>
        <end position="84"/>
    </location>
</feature>
<proteinExistence type="predicted"/>